<name>A0ABM7SA94_9FLAO</name>
<evidence type="ECO:0000313" key="3">
    <source>
        <dbReference type="Proteomes" id="UP000825258"/>
    </source>
</evidence>
<keyword evidence="1" id="KW-0812">Transmembrane</keyword>
<keyword evidence="3" id="KW-1185">Reference proteome</keyword>
<evidence type="ECO:0000313" key="2">
    <source>
        <dbReference type="EMBL" id="BCY27749.1"/>
    </source>
</evidence>
<proteinExistence type="predicted"/>
<dbReference type="EMBL" id="AP024749">
    <property type="protein sequence ID" value="BCY27749.1"/>
    <property type="molecule type" value="Genomic_DNA"/>
</dbReference>
<protein>
    <submittedName>
        <fullName evidence="2">Uncharacterized protein</fullName>
    </submittedName>
</protein>
<sequence length="74" mass="8580">MKRFVIVISALIVLTLIWLGIIMNAASFYLDFDNESKLLFKNVAIQFKVIYASGIILFVSYAYMLISQKFNNFF</sequence>
<feature type="transmembrane region" description="Helical" evidence="1">
    <location>
        <begin position="49"/>
        <end position="66"/>
    </location>
</feature>
<dbReference type="RefSeq" id="WP_221259354.1">
    <property type="nucleotide sequence ID" value="NZ_AP024749.1"/>
</dbReference>
<keyword evidence="1" id="KW-0472">Membrane</keyword>
<keyword evidence="1" id="KW-1133">Transmembrane helix</keyword>
<evidence type="ECO:0000256" key="1">
    <source>
        <dbReference type="SAM" id="Phobius"/>
    </source>
</evidence>
<reference evidence="2 3" key="1">
    <citation type="submission" date="2021-06" db="EMBL/GenBank/DDBJ databases">
        <title>Whole genome sequences of Flavobacterium sp. KK2020170 and assembly.</title>
        <authorList>
            <person name="Kitahara K."/>
            <person name="Miyoshi S."/>
            <person name="Uesaka K."/>
        </authorList>
    </citation>
    <scope>NUCLEOTIDE SEQUENCE [LARGE SCALE GENOMIC DNA]</scope>
    <source>
        <strain evidence="2 3">KK2020170</strain>
    </source>
</reference>
<feature type="transmembrane region" description="Helical" evidence="1">
    <location>
        <begin position="7"/>
        <end position="29"/>
    </location>
</feature>
<accession>A0ABM7SA94</accession>
<gene>
    <name evidence="2" type="ORF">KK2020170_06170</name>
</gene>
<organism evidence="2 3">
    <name type="scientific">Flavobacterium okayamense</name>
    <dbReference type="NCBI Taxonomy" id="2830782"/>
    <lineage>
        <taxon>Bacteria</taxon>
        <taxon>Pseudomonadati</taxon>
        <taxon>Bacteroidota</taxon>
        <taxon>Flavobacteriia</taxon>
        <taxon>Flavobacteriales</taxon>
        <taxon>Flavobacteriaceae</taxon>
        <taxon>Flavobacterium</taxon>
    </lineage>
</organism>
<dbReference type="Proteomes" id="UP000825258">
    <property type="component" value="Chromosome"/>
</dbReference>